<organism evidence="6 7">
    <name type="scientific">Sanguibacter gelidistatuariae</name>
    <dbReference type="NCBI Taxonomy" id="1814289"/>
    <lineage>
        <taxon>Bacteria</taxon>
        <taxon>Bacillati</taxon>
        <taxon>Actinomycetota</taxon>
        <taxon>Actinomycetes</taxon>
        <taxon>Micrococcales</taxon>
        <taxon>Sanguibacteraceae</taxon>
        <taxon>Sanguibacter</taxon>
    </lineage>
</organism>
<dbReference type="InterPro" id="IPR036661">
    <property type="entry name" value="Luciferase-like_sf"/>
</dbReference>
<name>A0A1G6HIX8_9MICO</name>
<keyword evidence="1" id="KW-0285">Flavoprotein</keyword>
<keyword evidence="4 6" id="KW-0503">Monooxygenase</keyword>
<dbReference type="RefSeq" id="WP_093181227.1">
    <property type="nucleotide sequence ID" value="NZ_FMYH01000001.1"/>
</dbReference>
<dbReference type="OrthoDB" id="3265338at2"/>
<dbReference type="Pfam" id="PF00296">
    <property type="entry name" value="Bac_luciferase"/>
    <property type="match status" value="1"/>
</dbReference>
<evidence type="ECO:0000256" key="4">
    <source>
        <dbReference type="ARBA" id="ARBA00023033"/>
    </source>
</evidence>
<keyword evidence="3" id="KW-0560">Oxidoreductase</keyword>
<keyword evidence="7" id="KW-1185">Reference proteome</keyword>
<dbReference type="InterPro" id="IPR051260">
    <property type="entry name" value="Diverse_substr_monoxygenases"/>
</dbReference>
<evidence type="ECO:0000313" key="6">
    <source>
        <dbReference type="EMBL" id="SDB93396.1"/>
    </source>
</evidence>
<keyword evidence="2" id="KW-0288">FMN</keyword>
<proteinExistence type="predicted"/>
<evidence type="ECO:0000259" key="5">
    <source>
        <dbReference type="Pfam" id="PF00296"/>
    </source>
</evidence>
<sequence>MTHRPAPPVPPVPPTLHLALELDGPGAHLAASSAQDAASPQRVRDLVAAAENAGITFVTFEDSLLPGPHGAARIDAVTRAAFVAPLTSRIGLVPLVHPALVEPFHAASQLSALDHASAGRAGWLVGAGPVPGARAALDRPVPEGAALAGEIADVVQVVRALWDSWEDDAVIRDTATGRYIDRERLHYVDFTSAGTGEPASPASRALPDGARAPFTVKGPLIVPRSPQGQGVVVARVGTVPADLTDVALVDGEDVASVAVAAEAARAAGTPLVFANVTVTLSTSAATGAQRAAALDAVVFDAVAFDAAAFNAAAEARPGLRWVGDAAGLVALLTELAAVVDGVRLLTSELDEDLPVLVREVLPALRVARLTPTPQPGATLRQTLGLAHPANRFATDPATTFATAPVPANA</sequence>
<dbReference type="PANTHER" id="PTHR30011">
    <property type="entry name" value="ALKANESULFONATE MONOOXYGENASE-RELATED"/>
    <property type="match status" value="1"/>
</dbReference>
<feature type="domain" description="Luciferase-like" evidence="5">
    <location>
        <begin position="34"/>
        <end position="301"/>
    </location>
</feature>
<reference evidence="6 7" key="1">
    <citation type="submission" date="2016-09" db="EMBL/GenBank/DDBJ databases">
        <authorList>
            <person name="Capua I."/>
            <person name="De Benedictis P."/>
            <person name="Joannis T."/>
            <person name="Lombin L.H."/>
            <person name="Cattoli G."/>
        </authorList>
    </citation>
    <scope>NUCLEOTIDE SEQUENCE [LARGE SCALE GENOMIC DNA]</scope>
    <source>
        <strain evidence="6 7">ISLP-3</strain>
    </source>
</reference>
<dbReference type="AlphaFoldDB" id="A0A1G6HIX8"/>
<dbReference type="Proteomes" id="UP000199039">
    <property type="component" value="Unassembled WGS sequence"/>
</dbReference>
<dbReference type="Gene3D" id="3.20.20.30">
    <property type="entry name" value="Luciferase-like domain"/>
    <property type="match status" value="1"/>
</dbReference>
<evidence type="ECO:0000256" key="1">
    <source>
        <dbReference type="ARBA" id="ARBA00022630"/>
    </source>
</evidence>
<protein>
    <submittedName>
        <fullName evidence="6">Flavin-dependent oxidoreductase, luciferase family (Includes alkanesulfonate monooxygenase SsuD and methylene tetrahydromethanopterin reductase)</fullName>
    </submittedName>
</protein>
<dbReference type="STRING" id="1814289.SAMN05216410_1013"/>
<dbReference type="EMBL" id="FMYH01000001">
    <property type="protein sequence ID" value="SDB93396.1"/>
    <property type="molecule type" value="Genomic_DNA"/>
</dbReference>
<dbReference type="InterPro" id="IPR011251">
    <property type="entry name" value="Luciferase-like_dom"/>
</dbReference>
<gene>
    <name evidence="6" type="ORF">SAMN05216410_1013</name>
</gene>
<dbReference type="GO" id="GO:0004497">
    <property type="term" value="F:monooxygenase activity"/>
    <property type="evidence" value="ECO:0007669"/>
    <property type="project" value="UniProtKB-KW"/>
</dbReference>
<evidence type="ECO:0000313" key="7">
    <source>
        <dbReference type="Proteomes" id="UP000199039"/>
    </source>
</evidence>
<accession>A0A1G6HIX8</accession>
<evidence type="ECO:0000256" key="3">
    <source>
        <dbReference type="ARBA" id="ARBA00023002"/>
    </source>
</evidence>
<dbReference type="GO" id="GO:0016705">
    <property type="term" value="F:oxidoreductase activity, acting on paired donors, with incorporation or reduction of molecular oxygen"/>
    <property type="evidence" value="ECO:0007669"/>
    <property type="project" value="InterPro"/>
</dbReference>
<dbReference type="PANTHER" id="PTHR30011:SF16">
    <property type="entry name" value="C2H2 FINGER DOMAIN TRANSCRIPTION FACTOR (EUROFUNG)-RELATED"/>
    <property type="match status" value="1"/>
</dbReference>
<evidence type="ECO:0000256" key="2">
    <source>
        <dbReference type="ARBA" id="ARBA00022643"/>
    </source>
</evidence>
<dbReference type="SUPFAM" id="SSF51679">
    <property type="entry name" value="Bacterial luciferase-like"/>
    <property type="match status" value="1"/>
</dbReference>